<dbReference type="OrthoDB" id="10058710at2759"/>
<dbReference type="AlphaFoldDB" id="E9HG88"/>
<evidence type="ECO:0008006" key="4">
    <source>
        <dbReference type="Google" id="ProtNLM"/>
    </source>
</evidence>
<feature type="region of interest" description="Disordered" evidence="1">
    <location>
        <begin position="312"/>
        <end position="351"/>
    </location>
</feature>
<organism evidence="2 3">
    <name type="scientific">Daphnia pulex</name>
    <name type="common">Water flea</name>
    <dbReference type="NCBI Taxonomy" id="6669"/>
    <lineage>
        <taxon>Eukaryota</taxon>
        <taxon>Metazoa</taxon>
        <taxon>Ecdysozoa</taxon>
        <taxon>Arthropoda</taxon>
        <taxon>Crustacea</taxon>
        <taxon>Branchiopoda</taxon>
        <taxon>Diplostraca</taxon>
        <taxon>Cladocera</taxon>
        <taxon>Anomopoda</taxon>
        <taxon>Daphniidae</taxon>
        <taxon>Daphnia</taxon>
    </lineage>
</organism>
<dbReference type="PANTHER" id="PTHR45786:SF74">
    <property type="entry name" value="ATP-DEPENDENT DNA HELICASE"/>
    <property type="match status" value="1"/>
</dbReference>
<sequence length="399" mass="45937">MERLREEREETEELMRAMDAFEHAEMIPLETDEERSHREKILEERNRAGVPRTHRAACKKIESEANVPIHYCGEMNLICEECGAKHFKEERPQDKKFQKCCKKGRVILPPPKECPEPLAKLLQNDHPKAKHFISKIRNYNSAHAFASMGASMSSPPGRGPYFFRIYGQVYHNTAAVGATDNPKYADLYFMDAAQASSYRANVEANGGCCRDLMEELDEMLRENNPYPFTRKCGNSDRKNLDQRRYNSPTTDDIAIIFKSVNGEPPVDRDIRGHILIPSRGRKFIQINPQKPMCDPMTYPLLFPNERKEAAAMDVDEGEEQQVLDEEEEPDAEEEIEGDDDNDPHRLNRGSGKRKRVTQCEFYSYLISIRDYFNQVLAGGPLTQQWIVDSFVKIEANRVK</sequence>
<dbReference type="EMBL" id="GL732640">
    <property type="protein sequence ID" value="EFX69181.1"/>
    <property type="molecule type" value="Genomic_DNA"/>
</dbReference>
<feature type="compositionally biased region" description="Acidic residues" evidence="1">
    <location>
        <begin position="313"/>
        <end position="341"/>
    </location>
</feature>
<accession>E9HG88</accession>
<proteinExistence type="predicted"/>
<dbReference type="PANTHER" id="PTHR45786">
    <property type="entry name" value="DNA BINDING PROTEIN-LIKE"/>
    <property type="match status" value="1"/>
</dbReference>
<dbReference type="HOGENOM" id="CLU_001324_5_8_1"/>
<protein>
    <recommendedName>
        <fullName evidence="4">Helitron helicase-like domain-containing protein</fullName>
    </recommendedName>
</protein>
<dbReference type="PhylomeDB" id="E9HG88"/>
<evidence type="ECO:0000313" key="2">
    <source>
        <dbReference type="EMBL" id="EFX69181.1"/>
    </source>
</evidence>
<evidence type="ECO:0000313" key="3">
    <source>
        <dbReference type="Proteomes" id="UP000000305"/>
    </source>
</evidence>
<dbReference type="OMA" id="RENHIAP"/>
<dbReference type="eggNOG" id="KOG0987">
    <property type="taxonomic scope" value="Eukaryota"/>
</dbReference>
<name>E9HG88_DAPPU</name>
<dbReference type="KEGG" id="dpx:DAPPUDRAFT_113831"/>
<dbReference type="Proteomes" id="UP000000305">
    <property type="component" value="Unassembled WGS sequence"/>
</dbReference>
<reference evidence="2 3" key="1">
    <citation type="journal article" date="2011" name="Science">
        <title>The ecoresponsive genome of Daphnia pulex.</title>
        <authorList>
            <person name="Colbourne J.K."/>
            <person name="Pfrender M.E."/>
            <person name="Gilbert D."/>
            <person name="Thomas W.K."/>
            <person name="Tucker A."/>
            <person name="Oakley T.H."/>
            <person name="Tokishita S."/>
            <person name="Aerts A."/>
            <person name="Arnold G.J."/>
            <person name="Basu M.K."/>
            <person name="Bauer D.J."/>
            <person name="Caceres C.E."/>
            <person name="Carmel L."/>
            <person name="Casola C."/>
            <person name="Choi J.H."/>
            <person name="Detter J.C."/>
            <person name="Dong Q."/>
            <person name="Dusheyko S."/>
            <person name="Eads B.D."/>
            <person name="Frohlich T."/>
            <person name="Geiler-Samerotte K.A."/>
            <person name="Gerlach D."/>
            <person name="Hatcher P."/>
            <person name="Jogdeo S."/>
            <person name="Krijgsveld J."/>
            <person name="Kriventseva E.V."/>
            <person name="Kultz D."/>
            <person name="Laforsch C."/>
            <person name="Lindquist E."/>
            <person name="Lopez J."/>
            <person name="Manak J.R."/>
            <person name="Muller J."/>
            <person name="Pangilinan J."/>
            <person name="Patwardhan R.P."/>
            <person name="Pitluck S."/>
            <person name="Pritham E.J."/>
            <person name="Rechtsteiner A."/>
            <person name="Rho M."/>
            <person name="Rogozin I.B."/>
            <person name="Sakarya O."/>
            <person name="Salamov A."/>
            <person name="Schaack S."/>
            <person name="Shapiro H."/>
            <person name="Shiga Y."/>
            <person name="Skalitzky C."/>
            <person name="Smith Z."/>
            <person name="Souvorov A."/>
            <person name="Sung W."/>
            <person name="Tang Z."/>
            <person name="Tsuchiya D."/>
            <person name="Tu H."/>
            <person name="Vos H."/>
            <person name="Wang M."/>
            <person name="Wolf Y.I."/>
            <person name="Yamagata H."/>
            <person name="Yamada T."/>
            <person name="Ye Y."/>
            <person name="Shaw J.R."/>
            <person name="Andrews J."/>
            <person name="Crease T.J."/>
            <person name="Tang H."/>
            <person name="Lucas S.M."/>
            <person name="Robertson H.M."/>
            <person name="Bork P."/>
            <person name="Koonin E.V."/>
            <person name="Zdobnov E.M."/>
            <person name="Grigoriev I.V."/>
            <person name="Lynch M."/>
            <person name="Boore J.L."/>
        </authorList>
    </citation>
    <scope>NUCLEOTIDE SEQUENCE [LARGE SCALE GENOMIC DNA]</scope>
</reference>
<evidence type="ECO:0000256" key="1">
    <source>
        <dbReference type="SAM" id="MobiDB-lite"/>
    </source>
</evidence>
<keyword evidence="3" id="KW-1185">Reference proteome</keyword>
<gene>
    <name evidence="2" type="ORF">DAPPUDRAFT_113831</name>
</gene>
<dbReference type="STRING" id="6669.E9HG88"/>
<dbReference type="InParanoid" id="E9HG88"/>